<keyword evidence="3" id="KW-0808">Transferase</keyword>
<evidence type="ECO:0000256" key="1">
    <source>
        <dbReference type="SAM" id="Phobius"/>
    </source>
</evidence>
<dbReference type="CDD" id="cd00761">
    <property type="entry name" value="Glyco_tranf_GTA_type"/>
    <property type="match status" value="1"/>
</dbReference>
<gene>
    <name evidence="3" type="ORF">RCZ15_06710</name>
    <name evidence="4" type="ORF">RCZ16_10780</name>
</gene>
<name>A0AAV5AV12_9FLAO</name>
<accession>A0AAV5AV12</accession>
<dbReference type="Gene3D" id="3.90.550.10">
    <property type="entry name" value="Spore Coat Polysaccharide Biosynthesis Protein SpsA, Chain A"/>
    <property type="match status" value="1"/>
</dbReference>
<proteinExistence type="predicted"/>
<evidence type="ECO:0000313" key="4">
    <source>
        <dbReference type="EMBL" id="GJM52761.1"/>
    </source>
</evidence>
<dbReference type="Proteomes" id="UP001207736">
    <property type="component" value="Unassembled WGS sequence"/>
</dbReference>
<feature type="domain" description="Glycosyltransferase 2-like" evidence="2">
    <location>
        <begin position="4"/>
        <end position="140"/>
    </location>
</feature>
<keyword evidence="6" id="KW-1185">Reference proteome</keyword>
<dbReference type="SUPFAM" id="SSF53448">
    <property type="entry name" value="Nucleotide-diphospho-sugar transferases"/>
    <property type="match status" value="1"/>
</dbReference>
<dbReference type="InterPro" id="IPR029044">
    <property type="entry name" value="Nucleotide-diphossugar_trans"/>
</dbReference>
<comment type="caution">
    <text evidence="3">The sequence shown here is derived from an EMBL/GenBank/DDBJ whole genome shotgun (WGS) entry which is preliminary data.</text>
</comment>
<dbReference type="EMBL" id="BQKB01000018">
    <property type="protein sequence ID" value="GJM52761.1"/>
    <property type="molecule type" value="Genomic_DNA"/>
</dbReference>
<sequence length="327" mass="38128">MQFSIIIPVYNVERYLPECVNSVLSQDFLDYEVILVNDGSTDESGNICDEYVEKYSNIKVIHKENGGLSDARNFGIKEAKGNYLMFLDSDDFWQGTNILSDLSKIIQKEKPDLILFGHTQFIDGETNITLNNDIEPQKGLTYSFQADFKYLVDDLTYKASACDKIIKREIIVQNEIFFPKGKLHEDIAWCYDIIDHIKVYQIYPKCFYCYRRNRESSITHKTSEKAIMDIVDITYEKAKNSPNLKNKNSFLFLWGYIIIIIIIIHSLSKENFTIYFKKVRKTSFLLNEAPLNLSFKHKIRLCAYKLLGLKIAGKLEYESRKFLGKRL</sequence>
<dbReference type="GO" id="GO:0016758">
    <property type="term" value="F:hexosyltransferase activity"/>
    <property type="evidence" value="ECO:0007669"/>
    <property type="project" value="UniProtKB-ARBA"/>
</dbReference>
<dbReference type="PANTHER" id="PTHR22916">
    <property type="entry name" value="GLYCOSYLTRANSFERASE"/>
    <property type="match status" value="1"/>
</dbReference>
<keyword evidence="1" id="KW-0472">Membrane</keyword>
<organism evidence="3 5">
    <name type="scientific">Capnocytophaga catalasegens</name>
    <dbReference type="NCBI Taxonomy" id="1004260"/>
    <lineage>
        <taxon>Bacteria</taxon>
        <taxon>Pseudomonadati</taxon>
        <taxon>Bacteroidota</taxon>
        <taxon>Flavobacteriia</taxon>
        <taxon>Flavobacteriales</taxon>
        <taxon>Flavobacteriaceae</taxon>
        <taxon>Capnocytophaga</taxon>
    </lineage>
</organism>
<dbReference type="Pfam" id="PF00535">
    <property type="entry name" value="Glycos_transf_2"/>
    <property type="match status" value="1"/>
</dbReference>
<dbReference type="EMBL" id="BQKA01000012">
    <property type="protein sequence ID" value="GJM49696.1"/>
    <property type="molecule type" value="Genomic_DNA"/>
</dbReference>
<protein>
    <submittedName>
        <fullName evidence="3">Sugar transferase</fullName>
    </submittedName>
</protein>
<reference evidence="3 6" key="1">
    <citation type="submission" date="2021-11" db="EMBL/GenBank/DDBJ databases">
        <title>Draft genome sequence of Capnocytophaga sp. strain KC07075 isolated from cat oral cavity.</title>
        <authorList>
            <person name="Suzuki M."/>
            <person name="Imaoka K."/>
            <person name="Kimura M."/>
            <person name="Morikawa S."/>
            <person name="Maeda K."/>
        </authorList>
    </citation>
    <scope>NUCLEOTIDE SEQUENCE</scope>
    <source>
        <strain evidence="3">KC07075</strain>
        <strain evidence="4 6">KC07079</strain>
    </source>
</reference>
<dbReference type="PANTHER" id="PTHR22916:SF3">
    <property type="entry name" value="UDP-GLCNAC:BETAGAL BETA-1,3-N-ACETYLGLUCOSAMINYLTRANSFERASE-LIKE PROTEIN 1"/>
    <property type="match status" value="1"/>
</dbReference>
<dbReference type="Proteomes" id="UP001208692">
    <property type="component" value="Unassembled WGS sequence"/>
</dbReference>
<evidence type="ECO:0000313" key="3">
    <source>
        <dbReference type="EMBL" id="GJM49696.1"/>
    </source>
</evidence>
<dbReference type="AlphaFoldDB" id="A0AAV5AV12"/>
<dbReference type="RefSeq" id="WP_264857484.1">
    <property type="nucleotide sequence ID" value="NZ_BQKA01000012.1"/>
</dbReference>
<evidence type="ECO:0000259" key="2">
    <source>
        <dbReference type="Pfam" id="PF00535"/>
    </source>
</evidence>
<evidence type="ECO:0000313" key="5">
    <source>
        <dbReference type="Proteomes" id="UP001207736"/>
    </source>
</evidence>
<evidence type="ECO:0000313" key="6">
    <source>
        <dbReference type="Proteomes" id="UP001208692"/>
    </source>
</evidence>
<keyword evidence="1" id="KW-0812">Transmembrane</keyword>
<feature type="transmembrane region" description="Helical" evidence="1">
    <location>
        <begin position="250"/>
        <end position="268"/>
    </location>
</feature>
<dbReference type="InterPro" id="IPR001173">
    <property type="entry name" value="Glyco_trans_2-like"/>
</dbReference>
<keyword evidence="1" id="KW-1133">Transmembrane helix</keyword>